<keyword evidence="1" id="KW-1133">Transmembrane helix</keyword>
<name>A0A0A8ZH40_ARUDO</name>
<evidence type="ECO:0000256" key="1">
    <source>
        <dbReference type="SAM" id="Phobius"/>
    </source>
</evidence>
<reference evidence="2" key="2">
    <citation type="journal article" date="2015" name="Data Brief">
        <title>Shoot transcriptome of the giant reed, Arundo donax.</title>
        <authorList>
            <person name="Barrero R.A."/>
            <person name="Guerrero F.D."/>
            <person name="Moolhuijzen P."/>
            <person name="Goolsby J.A."/>
            <person name="Tidwell J."/>
            <person name="Bellgard S.E."/>
            <person name="Bellgard M.I."/>
        </authorList>
    </citation>
    <scope>NUCLEOTIDE SEQUENCE</scope>
    <source>
        <tissue evidence="2">Shoot tissue taken approximately 20 cm above the soil surface</tissue>
    </source>
</reference>
<reference evidence="2" key="1">
    <citation type="submission" date="2014-09" db="EMBL/GenBank/DDBJ databases">
        <authorList>
            <person name="Magalhaes I.L.F."/>
            <person name="Oliveira U."/>
            <person name="Santos F.R."/>
            <person name="Vidigal T.H.D.A."/>
            <person name="Brescovit A.D."/>
            <person name="Santos A.J."/>
        </authorList>
    </citation>
    <scope>NUCLEOTIDE SEQUENCE</scope>
    <source>
        <tissue evidence="2">Shoot tissue taken approximately 20 cm above the soil surface</tissue>
    </source>
</reference>
<protein>
    <submittedName>
        <fullName evidence="2">Uncharacterized protein</fullName>
    </submittedName>
</protein>
<accession>A0A0A8ZH40</accession>
<sequence>MSIQSVMFSHCMESQSYIFQFSSTYFVSMLYCCYYILKSFFD</sequence>
<organism evidence="2">
    <name type="scientific">Arundo donax</name>
    <name type="common">Giant reed</name>
    <name type="synonym">Donax arundinaceus</name>
    <dbReference type="NCBI Taxonomy" id="35708"/>
    <lineage>
        <taxon>Eukaryota</taxon>
        <taxon>Viridiplantae</taxon>
        <taxon>Streptophyta</taxon>
        <taxon>Embryophyta</taxon>
        <taxon>Tracheophyta</taxon>
        <taxon>Spermatophyta</taxon>
        <taxon>Magnoliopsida</taxon>
        <taxon>Liliopsida</taxon>
        <taxon>Poales</taxon>
        <taxon>Poaceae</taxon>
        <taxon>PACMAD clade</taxon>
        <taxon>Arundinoideae</taxon>
        <taxon>Arundineae</taxon>
        <taxon>Arundo</taxon>
    </lineage>
</organism>
<proteinExistence type="predicted"/>
<keyword evidence="1" id="KW-0472">Membrane</keyword>
<feature type="transmembrane region" description="Helical" evidence="1">
    <location>
        <begin position="17"/>
        <end position="37"/>
    </location>
</feature>
<dbReference type="AlphaFoldDB" id="A0A0A8ZH40"/>
<keyword evidence="1" id="KW-0812">Transmembrane</keyword>
<evidence type="ECO:0000313" key="2">
    <source>
        <dbReference type="EMBL" id="JAD37013.1"/>
    </source>
</evidence>
<dbReference type="EMBL" id="GBRH01260882">
    <property type="protein sequence ID" value="JAD37013.1"/>
    <property type="molecule type" value="Transcribed_RNA"/>
</dbReference>